<keyword evidence="6" id="KW-0456">Lyase</keyword>
<dbReference type="InterPro" id="IPR051054">
    <property type="entry name" value="SorC_transcr_regulators"/>
</dbReference>
<keyword evidence="6" id="KW-0614">Plasmid</keyword>
<dbReference type="PANTHER" id="PTHR34294:SF1">
    <property type="entry name" value="TRANSCRIPTIONAL REGULATOR LSRR"/>
    <property type="match status" value="1"/>
</dbReference>
<dbReference type="RefSeq" id="WP_014868623.1">
    <property type="nucleotide sequence ID" value="NZ_JAIWKT010000013.1"/>
</dbReference>
<comment type="similarity">
    <text evidence="1">Belongs to the SorC transcriptional regulatory family.</text>
</comment>
<dbReference type="PANTHER" id="PTHR34294">
    <property type="entry name" value="TRANSCRIPTIONAL REGULATOR-RELATED"/>
    <property type="match status" value="1"/>
</dbReference>
<dbReference type="GO" id="GO:0016829">
    <property type="term" value="F:lyase activity"/>
    <property type="evidence" value="ECO:0007669"/>
    <property type="project" value="UniProtKB-KW"/>
</dbReference>
<dbReference type="GO" id="GO:0003677">
    <property type="term" value="F:DNA binding"/>
    <property type="evidence" value="ECO:0007669"/>
    <property type="project" value="UniProtKB-KW"/>
</dbReference>
<dbReference type="AlphaFoldDB" id="A0A2Z5Y4L2"/>
<protein>
    <submittedName>
        <fullName evidence="6">Citrate lyase transcriptional regulator CitI</fullName>
    </submittedName>
</protein>
<dbReference type="SUPFAM" id="SSF100950">
    <property type="entry name" value="NagB/RpiA/CoA transferase-like"/>
    <property type="match status" value="1"/>
</dbReference>
<sequence length="326" mass="37555">MVSPLLDHEEFLTNLCEQYYINNQTITDLSEQFNLSRYKILKYLDEAKERNLVTISIHSPFSRNYDLEKTLRNEFDLEIFILKDNQDLAKSDLNFWHFAASHVQQLIKEAKIVSLSWGNTIYKTIDQFSPIIRENLTFTQFIGEFGKYHSLAGSMRLVQKAADCYESNYLTLPAPLYIINDSTKLALTLEPVIAKTLETARHSDLLFTGISTPTAIESVAPWYDLKHLLFKDFDQAVGFLYGRPFDYYGNFLTAKTDKTFGLSLTDTFNIPNRVGICNSKFKVRSIIGALRGGFFTHLIIDEKIALKILDLLEKDEKKAYHLENNN</sequence>
<evidence type="ECO:0000256" key="3">
    <source>
        <dbReference type="ARBA" id="ARBA00023125"/>
    </source>
</evidence>
<evidence type="ECO:0000259" key="5">
    <source>
        <dbReference type="Pfam" id="PF04198"/>
    </source>
</evidence>
<evidence type="ECO:0000313" key="6">
    <source>
        <dbReference type="EMBL" id="BBC61721.1"/>
    </source>
</evidence>
<dbReference type="Pfam" id="PF04198">
    <property type="entry name" value="Sugar-bind"/>
    <property type="match status" value="1"/>
</dbReference>
<dbReference type="Gene3D" id="3.40.50.1360">
    <property type="match status" value="1"/>
</dbReference>
<dbReference type="EMBL" id="AP018493">
    <property type="protein sequence ID" value="BBC61721.1"/>
    <property type="molecule type" value="Genomic_DNA"/>
</dbReference>
<dbReference type="InterPro" id="IPR037171">
    <property type="entry name" value="NagB/RpiA_transferase-like"/>
</dbReference>
<organism evidence="6 7">
    <name type="scientific">Melissococcus plutonius</name>
    <dbReference type="NCBI Taxonomy" id="33970"/>
    <lineage>
        <taxon>Bacteria</taxon>
        <taxon>Bacillati</taxon>
        <taxon>Bacillota</taxon>
        <taxon>Bacilli</taxon>
        <taxon>Lactobacillales</taxon>
        <taxon>Enterococcaceae</taxon>
        <taxon>Melissococcus</taxon>
    </lineage>
</organism>
<gene>
    <name evidence="6" type="ORF">DAT561_p1018</name>
</gene>
<dbReference type="Gene3D" id="1.10.10.60">
    <property type="entry name" value="Homeodomain-like"/>
    <property type="match status" value="1"/>
</dbReference>
<keyword evidence="3" id="KW-0238">DNA-binding</keyword>
<geneLocation type="plasmid" evidence="7">
    <name>pmp1 dat561 dna</name>
</geneLocation>
<accession>A0A2Z5Y4L2</accession>
<evidence type="ECO:0000256" key="4">
    <source>
        <dbReference type="ARBA" id="ARBA00023163"/>
    </source>
</evidence>
<evidence type="ECO:0000256" key="1">
    <source>
        <dbReference type="ARBA" id="ARBA00010466"/>
    </source>
</evidence>
<feature type="domain" description="Sugar-binding" evidence="5">
    <location>
        <begin position="60"/>
        <end position="309"/>
    </location>
</feature>
<reference evidence="6 7" key="1">
    <citation type="submission" date="2018-01" db="EMBL/GenBank/DDBJ databases">
        <title>Whole genome sequence of Melissococcus plutonius DAT561.</title>
        <authorList>
            <person name="Okumura K."/>
            <person name="Takamatsu D."/>
            <person name="Okura M."/>
        </authorList>
    </citation>
    <scope>NUCLEOTIDE SEQUENCE [LARGE SCALE GENOMIC DNA]</scope>
    <source>
        <strain evidence="6 7">DAT561</strain>
        <plasmid evidence="7">pmp1 dat561 dna</plasmid>
    </source>
</reference>
<evidence type="ECO:0000313" key="7">
    <source>
        <dbReference type="Proteomes" id="UP000269226"/>
    </source>
</evidence>
<keyword evidence="4" id="KW-0804">Transcription</keyword>
<proteinExistence type="inferred from homology"/>
<evidence type="ECO:0000256" key="2">
    <source>
        <dbReference type="ARBA" id="ARBA00023015"/>
    </source>
</evidence>
<dbReference type="InterPro" id="IPR007324">
    <property type="entry name" value="Sugar-bd_dom_put"/>
</dbReference>
<dbReference type="GO" id="GO:0030246">
    <property type="term" value="F:carbohydrate binding"/>
    <property type="evidence" value="ECO:0007669"/>
    <property type="project" value="InterPro"/>
</dbReference>
<keyword evidence="2" id="KW-0805">Transcription regulation</keyword>
<name>A0A2Z5Y4L2_9ENTE</name>
<dbReference type="Proteomes" id="UP000269226">
    <property type="component" value="Plasmid pMP1"/>
</dbReference>